<comment type="similarity">
    <text evidence="2 6">Belongs to the universal ribosomal protein uL10 family.</text>
</comment>
<dbReference type="GO" id="GO:0005737">
    <property type="term" value="C:cytoplasm"/>
    <property type="evidence" value="ECO:0007669"/>
    <property type="project" value="UniProtKB-SubCell"/>
</dbReference>
<reference evidence="8" key="3">
    <citation type="submission" date="2025-09" db="UniProtKB">
        <authorList>
            <consortium name="Ensembl"/>
        </authorList>
    </citation>
    <scope>IDENTIFICATION</scope>
</reference>
<evidence type="ECO:0000313" key="9">
    <source>
        <dbReference type="Proteomes" id="UP000007875"/>
    </source>
</evidence>
<keyword evidence="5 6" id="KW-0539">Nucleus</keyword>
<dbReference type="Pfam" id="PF17777">
    <property type="entry name" value="RL10P_insert"/>
    <property type="match status" value="1"/>
</dbReference>
<dbReference type="HOGENOM" id="CLU_071690_1_0_1"/>
<dbReference type="GeneTree" id="ENSGT00390000006238"/>
<evidence type="ECO:0000256" key="5">
    <source>
        <dbReference type="ARBA" id="ARBA00023242"/>
    </source>
</evidence>
<dbReference type="InterPro" id="IPR040637">
    <property type="entry name" value="Ribosomal_uL10-like_insert"/>
</dbReference>
<dbReference type="InterPro" id="IPR043164">
    <property type="entry name" value="Ribosomal_uL10-like_insert_sf"/>
</dbReference>
<evidence type="ECO:0000313" key="8">
    <source>
        <dbReference type="Ensembl" id="ENSCSAVP00000020050.1"/>
    </source>
</evidence>
<evidence type="ECO:0000259" key="7">
    <source>
        <dbReference type="Pfam" id="PF17777"/>
    </source>
</evidence>
<dbReference type="Gene3D" id="3.90.105.20">
    <property type="match status" value="1"/>
</dbReference>
<reference evidence="9" key="1">
    <citation type="submission" date="2003-08" db="EMBL/GenBank/DDBJ databases">
        <authorList>
            <person name="Birren B."/>
            <person name="Nusbaum C."/>
            <person name="Abebe A."/>
            <person name="Abouelleil A."/>
            <person name="Adekoya E."/>
            <person name="Ait-zahra M."/>
            <person name="Allen N."/>
            <person name="Allen T."/>
            <person name="An P."/>
            <person name="Anderson M."/>
            <person name="Anderson S."/>
            <person name="Arachchi H."/>
            <person name="Armbruster J."/>
            <person name="Bachantsang P."/>
            <person name="Baldwin J."/>
            <person name="Barry A."/>
            <person name="Bayul T."/>
            <person name="Blitshsteyn B."/>
            <person name="Bloom T."/>
            <person name="Blye J."/>
            <person name="Boguslavskiy L."/>
            <person name="Borowsky M."/>
            <person name="Boukhgalter B."/>
            <person name="Brunache A."/>
            <person name="Butler J."/>
            <person name="Calixte N."/>
            <person name="Calvo S."/>
            <person name="Camarata J."/>
            <person name="Campo K."/>
            <person name="Chang J."/>
            <person name="Cheshatsang Y."/>
            <person name="Citroen M."/>
            <person name="Collymore A."/>
            <person name="Considine T."/>
            <person name="Cook A."/>
            <person name="Cooke P."/>
            <person name="Corum B."/>
            <person name="Cuomo C."/>
            <person name="David R."/>
            <person name="Dawoe T."/>
            <person name="Degray S."/>
            <person name="Dodge S."/>
            <person name="Dooley K."/>
            <person name="Dorje P."/>
            <person name="Dorjee K."/>
            <person name="Dorris L."/>
            <person name="Duffey N."/>
            <person name="Dupes A."/>
            <person name="Elkins T."/>
            <person name="Engels R."/>
            <person name="Erickson J."/>
            <person name="Farina A."/>
            <person name="Faro S."/>
            <person name="Ferreira P."/>
            <person name="Fischer H."/>
            <person name="Fitzgerald M."/>
            <person name="Foley K."/>
            <person name="Gage D."/>
            <person name="Galagan J."/>
            <person name="Gearin G."/>
            <person name="Gnerre S."/>
            <person name="Gnirke A."/>
            <person name="Goyette A."/>
            <person name="Graham J."/>
            <person name="Grandbois E."/>
            <person name="Gyaltsen K."/>
            <person name="Hafez N."/>
            <person name="Hagopian D."/>
            <person name="Hagos B."/>
            <person name="Hall J."/>
            <person name="Hatcher B."/>
            <person name="Heller A."/>
            <person name="Higgins H."/>
            <person name="Honan T."/>
            <person name="Horn A."/>
            <person name="Houde N."/>
            <person name="Hughes L."/>
            <person name="Hulme W."/>
            <person name="Husby E."/>
            <person name="Iliev I."/>
            <person name="Jaffe D."/>
            <person name="Jones C."/>
            <person name="Kamal M."/>
            <person name="Kamat A."/>
            <person name="Kamvysselis M."/>
            <person name="Karlsson E."/>
            <person name="Kells C."/>
            <person name="Kieu A."/>
            <person name="Kisner P."/>
            <person name="Kodira C."/>
            <person name="Kulbokas E."/>
            <person name="Labutti K."/>
            <person name="Lama D."/>
            <person name="Landers T."/>
            <person name="Leger J."/>
            <person name="Levine S."/>
            <person name="Lewis D."/>
            <person name="Lewis T."/>
            <person name="Lindblad-toh K."/>
            <person name="Liu X."/>
            <person name="Lokyitsang T."/>
            <person name="Lokyitsang Y."/>
            <person name="Lucien O."/>
            <person name="Lui A."/>
            <person name="Ma L.J."/>
            <person name="Mabbitt R."/>
            <person name="Macdonald J."/>
            <person name="Maclean C."/>
            <person name="Major J."/>
            <person name="Manning J."/>
            <person name="Marabella R."/>
            <person name="Maru K."/>
            <person name="Matthews C."/>
            <person name="Mauceli E."/>
            <person name="Mccarthy M."/>
            <person name="Mcdonough S."/>
            <person name="Mcghee T."/>
            <person name="Meldrim J."/>
            <person name="Meneus L."/>
            <person name="Mesirov J."/>
            <person name="Mihalev A."/>
            <person name="Mihova T."/>
            <person name="Mikkelsen T."/>
            <person name="Mlenga V."/>
            <person name="Moru K."/>
            <person name="Mozes J."/>
            <person name="Mulrain L."/>
            <person name="Munson G."/>
            <person name="Naylor J."/>
            <person name="Newes C."/>
            <person name="Nguyen C."/>
            <person name="Nguyen N."/>
            <person name="Nguyen T."/>
            <person name="Nicol R."/>
            <person name="Nielsen C."/>
            <person name="Nizzari M."/>
            <person name="Norbu C."/>
            <person name="Norbu N."/>
            <person name="O'donnell P."/>
            <person name="Okoawo O."/>
            <person name="O'leary S."/>
            <person name="Omotosho B."/>
            <person name="O'neill K."/>
            <person name="Osman S."/>
            <person name="Parker S."/>
            <person name="Perrin D."/>
            <person name="Phunkhang P."/>
            <person name="Piqani B."/>
            <person name="Purcell S."/>
            <person name="Rachupka T."/>
            <person name="Ramasamy U."/>
            <person name="Rameau R."/>
            <person name="Ray V."/>
            <person name="Raymond C."/>
            <person name="Retta R."/>
            <person name="Richardson S."/>
            <person name="Rise C."/>
            <person name="Rodriguez J."/>
            <person name="Rogers J."/>
            <person name="Rogov P."/>
            <person name="Rutman M."/>
            <person name="Schupbach R."/>
            <person name="Seaman C."/>
            <person name="Settipalli S."/>
            <person name="Sharpe T."/>
            <person name="Sheridan J."/>
            <person name="Sherpa N."/>
            <person name="Shi J."/>
            <person name="Smirnov S."/>
            <person name="Smith C."/>
            <person name="Sougnez C."/>
            <person name="Spencer B."/>
            <person name="Stalker J."/>
            <person name="Stange-thomann N."/>
            <person name="Stavropoulos S."/>
            <person name="Stetson K."/>
            <person name="Stone C."/>
            <person name="Stone S."/>
            <person name="Stubbs M."/>
            <person name="Talamas J."/>
            <person name="Tchuinga P."/>
            <person name="Tenzing P."/>
            <person name="Tesfaye S."/>
            <person name="Theodore J."/>
            <person name="Thoulutsang Y."/>
            <person name="Topham K."/>
            <person name="Towey S."/>
            <person name="Tsamla T."/>
            <person name="Tsomo N."/>
            <person name="Vallee D."/>
            <person name="Vassiliev H."/>
            <person name="Venkataraman V."/>
            <person name="Vinson J."/>
            <person name="Vo A."/>
            <person name="Wade C."/>
            <person name="Wang S."/>
            <person name="Wangchuk T."/>
            <person name="Wangdi T."/>
            <person name="Whittaker C."/>
            <person name="Wilkinson J."/>
            <person name="Wu Y."/>
            <person name="Wyman D."/>
            <person name="Yadav S."/>
            <person name="Yang S."/>
            <person name="Yang X."/>
            <person name="Yeager S."/>
            <person name="Yee E."/>
            <person name="Young G."/>
            <person name="Zainoun J."/>
            <person name="Zembeck L."/>
            <person name="Zimmer A."/>
            <person name="Zody M."/>
            <person name="Lander E."/>
        </authorList>
    </citation>
    <scope>NUCLEOTIDE SEQUENCE [LARGE SCALE GENOMIC DNA]</scope>
</reference>
<dbReference type="Proteomes" id="UP000007875">
    <property type="component" value="Unassembled WGS sequence"/>
</dbReference>
<dbReference type="PANTHER" id="PTHR45841:SF1">
    <property type="entry name" value="MRNA TURNOVER PROTEIN 4 HOMOLOG"/>
    <property type="match status" value="1"/>
</dbReference>
<dbReference type="OMA" id="LEWAENY"/>
<dbReference type="GO" id="GO:0030687">
    <property type="term" value="C:preribosome, large subunit precursor"/>
    <property type="evidence" value="ECO:0007669"/>
    <property type="project" value="TreeGrafter"/>
</dbReference>
<comment type="subunit">
    <text evidence="3 6">Associates with the pre-60S ribosomal particle.</text>
</comment>
<keyword evidence="4 6" id="KW-0963">Cytoplasm</keyword>
<dbReference type="CDD" id="cd05796">
    <property type="entry name" value="Ribosomal_P0_like"/>
    <property type="match status" value="1"/>
</dbReference>
<name>H2ZR34_CIOSA</name>
<keyword evidence="6" id="KW-0690">Ribosome biogenesis</keyword>
<sequence>MPKSKRDKRVSLTQTKKGGLEAKQSLVEEVRKCVNLYDRIFLFSVCNMRNSKLKEVRNAWKHSRFFFGKNKVMALALGRSQETEVMTGLYKLSNKLINEVGVLFTNKTKEEVIDWFDKYSEHDYARTGNLATSTVELDEGPLTQFSHAIEPHLRQLGLPVALKKGIVTMLQPYTVCKEQEKLTSEQAKILKLLKIVMAQFSIQLKWVWDKKSGDCEELNTPEKGVVFNKVRVTMDDQVYDYVEPEMKENVAEKENMDVENVPVLNKSNVRRSLRIKNKSH</sequence>
<dbReference type="SUPFAM" id="SSF160369">
    <property type="entry name" value="Ribosomal protein L10-like"/>
    <property type="match status" value="1"/>
</dbReference>
<dbReference type="Ensembl" id="ENSCSAVT00000020264.1">
    <property type="protein sequence ID" value="ENSCSAVP00000020050.1"/>
    <property type="gene ID" value="ENSCSAVG00000011770.1"/>
</dbReference>
<dbReference type="Pfam" id="PF00466">
    <property type="entry name" value="Ribosomal_L10"/>
    <property type="match status" value="1"/>
</dbReference>
<organism evidence="8 9">
    <name type="scientific">Ciona savignyi</name>
    <name type="common">Pacific transparent sea squirt</name>
    <dbReference type="NCBI Taxonomy" id="51511"/>
    <lineage>
        <taxon>Eukaryota</taxon>
        <taxon>Metazoa</taxon>
        <taxon>Chordata</taxon>
        <taxon>Tunicata</taxon>
        <taxon>Ascidiacea</taxon>
        <taxon>Phlebobranchia</taxon>
        <taxon>Cionidae</taxon>
        <taxon>Ciona</taxon>
    </lineage>
</organism>
<dbReference type="STRING" id="51511.ENSCSAVP00000020050"/>
<dbReference type="GO" id="GO:0000027">
    <property type="term" value="P:ribosomal large subunit assembly"/>
    <property type="evidence" value="ECO:0007669"/>
    <property type="project" value="InterPro"/>
</dbReference>
<feature type="domain" description="Large ribosomal subunit protein uL10-like insertion" evidence="7">
    <location>
        <begin position="125"/>
        <end position="195"/>
    </location>
</feature>
<dbReference type="GO" id="GO:0006364">
    <property type="term" value="P:rRNA processing"/>
    <property type="evidence" value="ECO:0007669"/>
    <property type="project" value="TreeGrafter"/>
</dbReference>
<dbReference type="Gene3D" id="3.30.70.1730">
    <property type="match status" value="1"/>
</dbReference>
<dbReference type="PANTHER" id="PTHR45841">
    <property type="entry name" value="MRNA TURNOVER PROTEIN 4 MRTO4"/>
    <property type="match status" value="1"/>
</dbReference>
<evidence type="ECO:0000256" key="4">
    <source>
        <dbReference type="ARBA" id="ARBA00022490"/>
    </source>
</evidence>
<evidence type="ECO:0000256" key="3">
    <source>
        <dbReference type="ARBA" id="ARBA00011117"/>
    </source>
</evidence>
<dbReference type="FunFam" id="3.90.105.20:FF:000003">
    <property type="entry name" value="Ribosome assembly factor mrt4"/>
    <property type="match status" value="1"/>
</dbReference>
<dbReference type="InterPro" id="IPR043141">
    <property type="entry name" value="Ribosomal_uL10-like_sf"/>
</dbReference>
<evidence type="ECO:0000256" key="2">
    <source>
        <dbReference type="ARBA" id="ARBA00008889"/>
    </source>
</evidence>
<dbReference type="GO" id="GO:0000956">
    <property type="term" value="P:nuclear-transcribed mRNA catabolic process"/>
    <property type="evidence" value="ECO:0007669"/>
    <property type="project" value="TreeGrafter"/>
</dbReference>
<proteinExistence type="inferred from homology"/>
<dbReference type="FunFam" id="3.30.70.1730:FF:000005">
    <property type="entry name" value="Ribosome assembly factor mrt4"/>
    <property type="match status" value="1"/>
</dbReference>
<evidence type="ECO:0000256" key="6">
    <source>
        <dbReference type="RuleBase" id="RU364039"/>
    </source>
</evidence>
<dbReference type="GO" id="GO:0005730">
    <property type="term" value="C:nucleolus"/>
    <property type="evidence" value="ECO:0007669"/>
    <property type="project" value="UniProtKB-SubCell"/>
</dbReference>
<dbReference type="InterPro" id="IPR001790">
    <property type="entry name" value="Ribosomal_uL10"/>
</dbReference>
<dbReference type="InterPro" id="IPR033867">
    <property type="entry name" value="Mrt4"/>
</dbReference>
<dbReference type="AlphaFoldDB" id="H2ZR34"/>
<comment type="subcellular location">
    <subcellularLocation>
        <location evidence="6">Cytoplasm</location>
    </subcellularLocation>
    <subcellularLocation>
        <location evidence="6">Nucleus</location>
        <location evidence="6">Nucleolus</location>
    </subcellularLocation>
</comment>
<comment type="function">
    <text evidence="1 6">Component of the ribosome assembly machinery. Nuclear paralog of the ribosomal protein P0, it binds pre-60S subunits at an early stage of assembly in the nucleolus, and is replaced by P0 in cytoplasmic pre-60S subunits and mature 80S ribosomes.</text>
</comment>
<protein>
    <recommendedName>
        <fullName evidence="6">Ribosome assembly factor mrt4</fullName>
    </recommendedName>
</protein>
<dbReference type="eggNOG" id="KOG0816">
    <property type="taxonomic scope" value="Eukaryota"/>
</dbReference>
<dbReference type="FunCoup" id="H2ZR34">
    <property type="interactions" value="734"/>
</dbReference>
<keyword evidence="9" id="KW-1185">Reference proteome</keyword>
<reference evidence="8" key="2">
    <citation type="submission" date="2025-08" db="UniProtKB">
        <authorList>
            <consortium name="Ensembl"/>
        </authorList>
    </citation>
    <scope>IDENTIFICATION</scope>
</reference>
<dbReference type="InterPro" id="IPR051742">
    <property type="entry name" value="Ribosome_Assembly_uL10"/>
</dbReference>
<accession>H2ZR34</accession>
<dbReference type="InParanoid" id="H2ZR34"/>
<evidence type="ECO:0000256" key="1">
    <source>
        <dbReference type="ARBA" id="ARBA00004046"/>
    </source>
</evidence>
<dbReference type="GO" id="GO:0003723">
    <property type="term" value="F:RNA binding"/>
    <property type="evidence" value="ECO:0007669"/>
    <property type="project" value="TreeGrafter"/>
</dbReference>